<feature type="transmembrane region" description="Helical" evidence="7">
    <location>
        <begin position="83"/>
        <end position="101"/>
    </location>
</feature>
<keyword evidence="3" id="KW-0133">Cell shape</keyword>
<dbReference type="GO" id="GO:0008360">
    <property type="term" value="P:regulation of cell shape"/>
    <property type="evidence" value="ECO:0007669"/>
    <property type="project" value="UniProtKB-KW"/>
</dbReference>
<dbReference type="RefSeq" id="WP_236088240.1">
    <property type="nucleotide sequence ID" value="NZ_JAKGSG010000021.1"/>
</dbReference>
<feature type="transmembrane region" description="Helical" evidence="7">
    <location>
        <begin position="387"/>
        <end position="408"/>
    </location>
</feature>
<evidence type="ECO:0000256" key="2">
    <source>
        <dbReference type="ARBA" id="ARBA00022692"/>
    </source>
</evidence>
<dbReference type="PANTHER" id="PTHR30474:SF3">
    <property type="entry name" value="PEPTIDOGLYCAN GLYCOSYLTRANSFERASE RODA"/>
    <property type="match status" value="1"/>
</dbReference>
<dbReference type="GO" id="GO:0015648">
    <property type="term" value="F:lipid-linked peptidoglycan transporter activity"/>
    <property type="evidence" value="ECO:0007669"/>
    <property type="project" value="TreeGrafter"/>
</dbReference>
<feature type="transmembrane region" description="Helical" evidence="7">
    <location>
        <begin position="173"/>
        <end position="201"/>
    </location>
</feature>
<dbReference type="EMBL" id="JAKGSG010000021">
    <property type="protein sequence ID" value="MCF4120470.1"/>
    <property type="molecule type" value="Genomic_DNA"/>
</dbReference>
<evidence type="ECO:0000256" key="1">
    <source>
        <dbReference type="ARBA" id="ARBA00004141"/>
    </source>
</evidence>
<dbReference type="Pfam" id="PF01098">
    <property type="entry name" value="FTSW_RODA_SPOVE"/>
    <property type="match status" value="1"/>
</dbReference>
<dbReference type="AlphaFoldDB" id="A0AA41QCV5"/>
<keyword evidence="2 7" id="KW-0812">Transmembrane</keyword>
<dbReference type="Proteomes" id="UP001165405">
    <property type="component" value="Unassembled WGS sequence"/>
</dbReference>
<feature type="transmembrane region" description="Helical" evidence="7">
    <location>
        <begin position="21"/>
        <end position="42"/>
    </location>
</feature>
<name>A0AA41QCV5_9MICO</name>
<evidence type="ECO:0000256" key="6">
    <source>
        <dbReference type="SAM" id="MobiDB-lite"/>
    </source>
</evidence>
<feature type="transmembrane region" description="Helical" evidence="7">
    <location>
        <begin position="420"/>
        <end position="439"/>
    </location>
</feature>
<reference evidence="8" key="1">
    <citation type="submission" date="2022-01" db="EMBL/GenBank/DDBJ databases">
        <title>Antribacter sp. nov., isolated from Guizhou of China.</title>
        <authorList>
            <person name="Chengliang C."/>
            <person name="Ya Z."/>
        </authorList>
    </citation>
    <scope>NUCLEOTIDE SEQUENCE</scope>
    <source>
        <strain evidence="8">KLBMP 9083</strain>
    </source>
</reference>
<evidence type="ECO:0000256" key="3">
    <source>
        <dbReference type="ARBA" id="ARBA00022960"/>
    </source>
</evidence>
<dbReference type="InterPro" id="IPR001182">
    <property type="entry name" value="FtsW/RodA"/>
</dbReference>
<dbReference type="GO" id="GO:0032153">
    <property type="term" value="C:cell division site"/>
    <property type="evidence" value="ECO:0007669"/>
    <property type="project" value="TreeGrafter"/>
</dbReference>
<protein>
    <submittedName>
        <fullName evidence="8">FtsW/RodA/SpoVE family cell cycle protein</fullName>
    </submittedName>
</protein>
<feature type="transmembrane region" description="Helical" evidence="7">
    <location>
        <begin position="54"/>
        <end position="71"/>
    </location>
</feature>
<gene>
    <name evidence="8" type="ORF">L1785_05720</name>
</gene>
<evidence type="ECO:0000256" key="4">
    <source>
        <dbReference type="ARBA" id="ARBA00022989"/>
    </source>
</evidence>
<organism evidence="8 9">
    <name type="scientific">Antribacter soli</name>
    <dbReference type="NCBI Taxonomy" id="2910976"/>
    <lineage>
        <taxon>Bacteria</taxon>
        <taxon>Bacillati</taxon>
        <taxon>Actinomycetota</taxon>
        <taxon>Actinomycetes</taxon>
        <taxon>Micrococcales</taxon>
        <taxon>Promicromonosporaceae</taxon>
        <taxon>Antribacter</taxon>
    </lineage>
</organism>
<proteinExistence type="predicted"/>
<keyword evidence="5 7" id="KW-0472">Membrane</keyword>
<evidence type="ECO:0000313" key="9">
    <source>
        <dbReference type="Proteomes" id="UP001165405"/>
    </source>
</evidence>
<feature type="transmembrane region" description="Helical" evidence="7">
    <location>
        <begin position="345"/>
        <end position="367"/>
    </location>
</feature>
<evidence type="ECO:0000256" key="5">
    <source>
        <dbReference type="ARBA" id="ARBA00023136"/>
    </source>
</evidence>
<keyword evidence="9" id="KW-1185">Reference proteome</keyword>
<accession>A0AA41QCV5</accession>
<comment type="subcellular location">
    <subcellularLocation>
        <location evidence="1">Membrane</location>
        <topology evidence="1">Multi-pass membrane protein</topology>
    </subcellularLocation>
</comment>
<feature type="region of interest" description="Disordered" evidence="6">
    <location>
        <begin position="486"/>
        <end position="535"/>
    </location>
</feature>
<dbReference type="GO" id="GO:0005886">
    <property type="term" value="C:plasma membrane"/>
    <property type="evidence" value="ECO:0007669"/>
    <property type="project" value="TreeGrafter"/>
</dbReference>
<feature type="transmembrane region" description="Helical" evidence="7">
    <location>
        <begin position="117"/>
        <end position="135"/>
    </location>
</feature>
<evidence type="ECO:0000313" key="8">
    <source>
        <dbReference type="EMBL" id="MCF4120470.1"/>
    </source>
</evidence>
<feature type="transmembrane region" description="Helical" evidence="7">
    <location>
        <begin position="268"/>
        <end position="287"/>
    </location>
</feature>
<dbReference type="GO" id="GO:0051301">
    <property type="term" value="P:cell division"/>
    <property type="evidence" value="ECO:0007669"/>
    <property type="project" value="InterPro"/>
</dbReference>
<keyword evidence="4 7" id="KW-1133">Transmembrane helix</keyword>
<feature type="transmembrane region" description="Helical" evidence="7">
    <location>
        <begin position="144"/>
        <end position="161"/>
    </location>
</feature>
<sequence>MSGVAPAEPGMLQTDERVPARVAEAFLLVVALVLSVGAIWMVGESMVGGLPPGFWTYTLGLTGLALALHLLLRFRAPYADQVILPAVVLLNGLGLAMVLRIDLEDARFATPANAGRHFMWILLAMLCAGVLLWFLRDHRSWRKYTYTAMIAGIVLVMLPLIPGLGRPINGAKVWIFIGPFSLQPAEFAKIAFAVFFAGYLVTNRDTLALAGRKVLGLQLPRARDLGPILVVWAISLGVLVGQTDLGTSLLFFGLFVGMLYLATERGGWVAIGLVMFASGAVLAWSIFGHVQRRVDIWLNPFDPELITGASFQIVQGLFGLAHGGMFGAGWGEGMPYLVPYAYSDFIYSALGEELGLTGLLGILLVYLVIVERGLRNAIAVRDGFGKLLAGGLAFVMALQLFVVIGGITRIIPLTGLTLPFMAQGGSSLLANWVVVALLLRISDNARRPSALPMRGQLAGPTPHEVGQGPSGTGALPVAAGAARDAVAVPGRSANPPGESSFGPPAGPADGAAADGAAGGAETTVIVDGPREGGTR</sequence>
<evidence type="ECO:0000256" key="7">
    <source>
        <dbReference type="SAM" id="Phobius"/>
    </source>
</evidence>
<comment type="caution">
    <text evidence="8">The sequence shown here is derived from an EMBL/GenBank/DDBJ whole genome shotgun (WGS) entry which is preliminary data.</text>
</comment>
<dbReference type="PANTHER" id="PTHR30474">
    <property type="entry name" value="CELL CYCLE PROTEIN"/>
    <property type="match status" value="1"/>
</dbReference>
<feature type="region of interest" description="Disordered" evidence="6">
    <location>
        <begin position="452"/>
        <end position="474"/>
    </location>
</feature>